<dbReference type="InterPro" id="IPR009057">
    <property type="entry name" value="Homeodomain-like_sf"/>
</dbReference>
<feature type="DNA-binding region" description="H-T-H motif" evidence="2">
    <location>
        <begin position="88"/>
        <end position="107"/>
    </location>
</feature>
<protein>
    <submittedName>
        <fullName evidence="4">TetR/AcrR family transcriptional regulator</fullName>
    </submittedName>
</protein>
<reference evidence="4" key="1">
    <citation type="submission" date="2020-05" db="EMBL/GenBank/DDBJ databases">
        <title>Fertoebacter nigrum gen. nov., sp. nov., a new member of the family Rhodobacteraceae.</title>
        <authorList>
            <person name="Szuroczki S."/>
            <person name="Abbaszade G."/>
            <person name="Buni D."/>
            <person name="Schumann P."/>
            <person name="Toth E."/>
        </authorList>
    </citation>
    <scope>NUCLEOTIDE SEQUENCE</scope>
    <source>
        <strain evidence="4">RG-N-1a</strain>
    </source>
</reference>
<evidence type="ECO:0000256" key="1">
    <source>
        <dbReference type="ARBA" id="ARBA00023125"/>
    </source>
</evidence>
<dbReference type="Pfam" id="PF17754">
    <property type="entry name" value="TetR_C_14"/>
    <property type="match status" value="1"/>
</dbReference>
<feature type="domain" description="HTH tetR-type" evidence="3">
    <location>
        <begin position="65"/>
        <end position="125"/>
    </location>
</feature>
<dbReference type="InterPro" id="IPR001647">
    <property type="entry name" value="HTH_TetR"/>
</dbReference>
<dbReference type="GO" id="GO:0003677">
    <property type="term" value="F:DNA binding"/>
    <property type="evidence" value="ECO:0007669"/>
    <property type="project" value="UniProtKB-UniRule"/>
</dbReference>
<dbReference type="PROSITE" id="PS50977">
    <property type="entry name" value="HTH_TETR_2"/>
    <property type="match status" value="1"/>
</dbReference>
<accession>A0A8X8H7T3</accession>
<dbReference type="Proteomes" id="UP000484076">
    <property type="component" value="Unassembled WGS sequence"/>
</dbReference>
<dbReference type="Pfam" id="PF00440">
    <property type="entry name" value="TetR_N"/>
    <property type="match status" value="1"/>
</dbReference>
<evidence type="ECO:0000256" key="2">
    <source>
        <dbReference type="PROSITE-ProRule" id="PRU00335"/>
    </source>
</evidence>
<evidence type="ECO:0000313" key="5">
    <source>
        <dbReference type="Proteomes" id="UP000484076"/>
    </source>
</evidence>
<dbReference type="Gene3D" id="1.10.357.10">
    <property type="entry name" value="Tetracycline Repressor, domain 2"/>
    <property type="match status" value="1"/>
</dbReference>
<name>A0A8X8H7T3_9RHOB</name>
<dbReference type="PRINTS" id="PR00455">
    <property type="entry name" value="HTHTETR"/>
</dbReference>
<proteinExistence type="predicted"/>
<sequence>MATMHIASQRFGGIDSFVVPFPFAARARTFAIGPAVDLANPPLTCAVWVRRTADMEAAIDESRLEEARLAVSRHAARLFWMKGFDATSGDDIAAAAGISKRTVWRYFRSKEACVEPVLTVGELRFVALLREWPRGLGLETYLGRVMATFASDADNINDAITAVRILSILHREPALRSAWLMACHQAEQQLIEVIAARSRRAPDSFDVRLCAAAITAAIRLVDEEISVAVIHEGLRMDLDQTTARIAAAIRAASTLPICDPIA</sequence>
<keyword evidence="1 2" id="KW-0238">DNA-binding</keyword>
<dbReference type="AlphaFoldDB" id="A0A8X8H7T3"/>
<comment type="caution">
    <text evidence="4">The sequence shown here is derived from an EMBL/GenBank/DDBJ whole genome shotgun (WGS) entry which is preliminary data.</text>
</comment>
<evidence type="ECO:0000313" key="4">
    <source>
        <dbReference type="EMBL" id="NUB44986.1"/>
    </source>
</evidence>
<dbReference type="EMBL" id="WHUT02000006">
    <property type="protein sequence ID" value="NUB44986.1"/>
    <property type="molecule type" value="Genomic_DNA"/>
</dbReference>
<gene>
    <name evidence="4" type="ORF">GEU84_011360</name>
</gene>
<organism evidence="4 5">
    <name type="scientific">Fertoeibacter niger</name>
    <dbReference type="NCBI Taxonomy" id="2656921"/>
    <lineage>
        <taxon>Bacteria</taxon>
        <taxon>Pseudomonadati</taxon>
        <taxon>Pseudomonadota</taxon>
        <taxon>Alphaproteobacteria</taxon>
        <taxon>Rhodobacterales</taxon>
        <taxon>Paracoccaceae</taxon>
        <taxon>Fertoeibacter</taxon>
    </lineage>
</organism>
<dbReference type="InterPro" id="IPR041347">
    <property type="entry name" value="MftR_C"/>
</dbReference>
<evidence type="ECO:0000259" key="3">
    <source>
        <dbReference type="PROSITE" id="PS50977"/>
    </source>
</evidence>
<keyword evidence="5" id="KW-1185">Reference proteome</keyword>
<dbReference type="SUPFAM" id="SSF46689">
    <property type="entry name" value="Homeodomain-like"/>
    <property type="match status" value="1"/>
</dbReference>